<dbReference type="EMBL" id="SNYK01000009">
    <property type="protein sequence ID" value="TDQ37072.1"/>
    <property type="molecule type" value="Genomic_DNA"/>
</dbReference>
<dbReference type="Gene3D" id="1.10.3880.10">
    <property type="entry name" value="Fe(II) trafficking protein YggX"/>
    <property type="match status" value="1"/>
</dbReference>
<evidence type="ECO:0000256" key="5">
    <source>
        <dbReference type="HAMAP-Rule" id="MF_00686"/>
    </source>
</evidence>
<dbReference type="PIRSF" id="PIRSF029827">
    <property type="entry name" value="Fe_traffic_YggX"/>
    <property type="match status" value="1"/>
</dbReference>
<evidence type="ECO:0000256" key="3">
    <source>
        <dbReference type="ARBA" id="ARBA00061679"/>
    </source>
</evidence>
<keyword evidence="1 5" id="KW-0408">Iron</keyword>
<keyword evidence="7" id="KW-1185">Reference proteome</keyword>
<dbReference type="InterPro" id="IPR036766">
    <property type="entry name" value="Fe_traffick_prot_YggX_sf"/>
</dbReference>
<dbReference type="HAMAP" id="MF_00686">
    <property type="entry name" value="Fe_traffic_YggX"/>
    <property type="match status" value="1"/>
</dbReference>
<dbReference type="OrthoDB" id="9804318at2"/>
<organism evidence="6 7">
    <name type="scientific">Thiopseudomonas denitrificans</name>
    <dbReference type="NCBI Taxonomy" id="1501432"/>
    <lineage>
        <taxon>Bacteria</taxon>
        <taxon>Pseudomonadati</taxon>
        <taxon>Pseudomonadota</taxon>
        <taxon>Gammaproteobacteria</taxon>
        <taxon>Pseudomonadales</taxon>
        <taxon>Pseudomonadaceae</taxon>
        <taxon>Thiopseudomonas</taxon>
    </lineage>
</organism>
<comment type="similarity">
    <text evidence="3 5">Belongs to the Fe(2+)-trafficking protein family.</text>
</comment>
<dbReference type="SUPFAM" id="SSF111148">
    <property type="entry name" value="YggX-like"/>
    <property type="match status" value="1"/>
</dbReference>
<dbReference type="NCBIfam" id="NF003817">
    <property type="entry name" value="PRK05408.1"/>
    <property type="match status" value="1"/>
</dbReference>
<dbReference type="RefSeq" id="WP_101497045.1">
    <property type="nucleotide sequence ID" value="NZ_LNJZ01000008.1"/>
</dbReference>
<evidence type="ECO:0000256" key="2">
    <source>
        <dbReference type="ARBA" id="ARBA00053793"/>
    </source>
</evidence>
<name>A0A4R6TWG6_9GAMM</name>
<dbReference type="InterPro" id="IPR007457">
    <property type="entry name" value="Fe_traffick_prot_YggX"/>
</dbReference>
<dbReference type="Proteomes" id="UP000294575">
    <property type="component" value="Unassembled WGS sequence"/>
</dbReference>
<accession>A0A4R6TWG6</accession>
<dbReference type="PANTHER" id="PTHR36965:SF1">
    <property type="entry name" value="FE(2+)-TRAFFICKING PROTEIN-RELATED"/>
    <property type="match status" value="1"/>
</dbReference>
<sequence length="90" mass="10599">MSRTVMCRLHKEELPGLAKPPFPGARGEDIFQNISQKAWDEWQHHQTMIINERHLNMMDAKDRKYLMGEMDKYFAGEEFEQAEGYVPPSE</sequence>
<evidence type="ECO:0000313" key="6">
    <source>
        <dbReference type="EMBL" id="TDQ37072.1"/>
    </source>
</evidence>
<evidence type="ECO:0000256" key="4">
    <source>
        <dbReference type="ARBA" id="ARBA00070403"/>
    </source>
</evidence>
<dbReference type="GO" id="GO:0005506">
    <property type="term" value="F:iron ion binding"/>
    <property type="evidence" value="ECO:0007669"/>
    <property type="project" value="UniProtKB-UniRule"/>
</dbReference>
<proteinExistence type="inferred from homology"/>
<dbReference type="PANTHER" id="PTHR36965">
    <property type="entry name" value="FE(2+)-TRAFFICKING PROTEIN-RELATED"/>
    <property type="match status" value="1"/>
</dbReference>
<protein>
    <recommendedName>
        <fullName evidence="4 5">Probable Fe(2+)-trafficking protein</fullName>
    </recommendedName>
</protein>
<dbReference type="GO" id="GO:0034599">
    <property type="term" value="P:cellular response to oxidative stress"/>
    <property type="evidence" value="ECO:0007669"/>
    <property type="project" value="TreeGrafter"/>
</dbReference>
<gene>
    <name evidence="6" type="ORF">DFQ45_10972</name>
</gene>
<dbReference type="FunFam" id="1.10.3880.10:FF:000001">
    <property type="entry name" value="Probable Fe(2+)-trafficking protein"/>
    <property type="match status" value="1"/>
</dbReference>
<dbReference type="GO" id="GO:0005829">
    <property type="term" value="C:cytosol"/>
    <property type="evidence" value="ECO:0007669"/>
    <property type="project" value="TreeGrafter"/>
</dbReference>
<dbReference type="Pfam" id="PF04362">
    <property type="entry name" value="Iron_traffic"/>
    <property type="match status" value="1"/>
</dbReference>
<evidence type="ECO:0000256" key="1">
    <source>
        <dbReference type="ARBA" id="ARBA00023004"/>
    </source>
</evidence>
<reference evidence="6 7" key="1">
    <citation type="submission" date="2019-03" db="EMBL/GenBank/DDBJ databases">
        <title>Genomic Encyclopedia of Type Strains, Phase IV (KMG-IV): sequencing the most valuable type-strain genomes for metagenomic binning, comparative biology and taxonomic classification.</title>
        <authorList>
            <person name="Goeker M."/>
        </authorList>
    </citation>
    <scope>NUCLEOTIDE SEQUENCE [LARGE SCALE GENOMIC DNA]</scope>
    <source>
        <strain evidence="6 7">DSM 28679</strain>
    </source>
</reference>
<comment type="function">
    <text evidence="2">Could be a mediator in iron transactions between iron acquisition and iron-requiring processes, such as synthesis and/or repair of Fe-S clusters in biosynthetic enzymes. Necessary to maintain high levels of aconitase under oxidative stress.</text>
</comment>
<dbReference type="AlphaFoldDB" id="A0A4R6TWG6"/>
<comment type="caution">
    <text evidence="6">The sequence shown here is derived from an EMBL/GenBank/DDBJ whole genome shotgun (WGS) entry which is preliminary data.</text>
</comment>
<evidence type="ECO:0000313" key="7">
    <source>
        <dbReference type="Proteomes" id="UP000294575"/>
    </source>
</evidence>